<organism evidence="1 2">
    <name type="scientific">Tanacetum coccineum</name>
    <dbReference type="NCBI Taxonomy" id="301880"/>
    <lineage>
        <taxon>Eukaryota</taxon>
        <taxon>Viridiplantae</taxon>
        <taxon>Streptophyta</taxon>
        <taxon>Embryophyta</taxon>
        <taxon>Tracheophyta</taxon>
        <taxon>Spermatophyta</taxon>
        <taxon>Magnoliopsida</taxon>
        <taxon>eudicotyledons</taxon>
        <taxon>Gunneridae</taxon>
        <taxon>Pentapetalae</taxon>
        <taxon>asterids</taxon>
        <taxon>campanulids</taxon>
        <taxon>Asterales</taxon>
        <taxon>Asteraceae</taxon>
        <taxon>Asteroideae</taxon>
        <taxon>Anthemideae</taxon>
        <taxon>Anthemidinae</taxon>
        <taxon>Tanacetum</taxon>
    </lineage>
</organism>
<keyword evidence="2" id="KW-1185">Reference proteome</keyword>
<accession>A0ABQ5C9Q9</accession>
<protein>
    <submittedName>
        <fullName evidence="1">Uncharacterized protein</fullName>
    </submittedName>
</protein>
<proteinExistence type="predicted"/>
<dbReference type="EMBL" id="BQNB010013994">
    <property type="protein sequence ID" value="GJT22738.1"/>
    <property type="molecule type" value="Genomic_DNA"/>
</dbReference>
<reference evidence="1" key="2">
    <citation type="submission" date="2022-01" db="EMBL/GenBank/DDBJ databases">
        <authorList>
            <person name="Yamashiro T."/>
            <person name="Shiraishi A."/>
            <person name="Satake H."/>
            <person name="Nakayama K."/>
        </authorList>
    </citation>
    <scope>NUCLEOTIDE SEQUENCE</scope>
</reference>
<evidence type="ECO:0000313" key="1">
    <source>
        <dbReference type="EMBL" id="GJT22738.1"/>
    </source>
</evidence>
<name>A0ABQ5C9Q9_9ASTR</name>
<comment type="caution">
    <text evidence="1">The sequence shown here is derived from an EMBL/GenBank/DDBJ whole genome shotgun (WGS) entry which is preliminary data.</text>
</comment>
<gene>
    <name evidence="1" type="ORF">Tco_0892675</name>
</gene>
<sequence>MLNGMSRPIKWVRVGPLTHNPFPPGIGDADFDPEGDIRLLEKLLNNDPSSPLLPKELNFEELKMIKSLIDDFPPLDVLGGNSVIFSNPLSVSNEDFTFSDDESPPEADILEENFKIYSNPLFEFDEEYIYLYYRAFATTIPEKESDEVIKSSVEDLVPIPSESEDTSDNDSECDLPFCDNPVTFSNPLFDTNNDFTSSDDESLLEEDVLKENFKIYSKPLFEFDDEYIFSDVNPLFDEMLKDIENKDPYDSDLDEPALLVTPLFDFNEDECFDPGGDVDEIELLLHRNSSTPKISVSSILEGFTDETPLEENDDLFDLESKENEWKKIFYDAPIDDLMTEDKVFDLETWDKKLSPTYVTLPFEDRHYLSLTYVIRIFLPYFTYPVDSSLPLSSGSEDIIFDPGISAYSFYFLEPVSYESLMEVCSSTCFVLNITMIWGEIASDFEDSRAHGFVHRSLELQSLACLYMEIRYPRSY</sequence>
<evidence type="ECO:0000313" key="2">
    <source>
        <dbReference type="Proteomes" id="UP001151760"/>
    </source>
</evidence>
<dbReference type="Proteomes" id="UP001151760">
    <property type="component" value="Unassembled WGS sequence"/>
</dbReference>
<reference evidence="1" key="1">
    <citation type="journal article" date="2022" name="Int. J. Mol. Sci.">
        <title>Draft Genome of Tanacetum Coccineum: Genomic Comparison of Closely Related Tanacetum-Family Plants.</title>
        <authorList>
            <person name="Yamashiro T."/>
            <person name="Shiraishi A."/>
            <person name="Nakayama K."/>
            <person name="Satake H."/>
        </authorList>
    </citation>
    <scope>NUCLEOTIDE SEQUENCE</scope>
</reference>